<evidence type="ECO:0000313" key="3">
    <source>
        <dbReference type="Proteomes" id="UP000265541"/>
    </source>
</evidence>
<keyword evidence="1" id="KW-0732">Signal</keyword>
<gene>
    <name evidence="2" type="ORF">BUZ14_06170</name>
</gene>
<dbReference type="RefSeq" id="WP_119485002.1">
    <property type="nucleotide sequence ID" value="NZ_QYJN01000003.1"/>
</dbReference>
<dbReference type="InterPro" id="IPR047903">
    <property type="entry name" value="NDxxF_lipo"/>
</dbReference>
<name>A0A3A0VMR3_STAGA</name>
<feature type="chain" id="PRO_5017361959" evidence="1">
    <location>
        <begin position="19"/>
        <end position="207"/>
    </location>
</feature>
<comment type="caution">
    <text evidence="2">The sequence shown here is derived from an EMBL/GenBank/DDBJ whole genome shotgun (WGS) entry which is preliminary data.</text>
</comment>
<proteinExistence type="predicted"/>
<organism evidence="2 3">
    <name type="scientific">Staphylococcus gallinarum</name>
    <dbReference type="NCBI Taxonomy" id="1293"/>
    <lineage>
        <taxon>Bacteria</taxon>
        <taxon>Bacillati</taxon>
        <taxon>Bacillota</taxon>
        <taxon>Bacilli</taxon>
        <taxon>Bacillales</taxon>
        <taxon>Staphylococcaceae</taxon>
        <taxon>Staphylococcus</taxon>
    </lineage>
</organism>
<keyword evidence="2" id="KW-0449">Lipoprotein</keyword>
<dbReference type="OrthoDB" id="2411160at2"/>
<dbReference type="AlphaFoldDB" id="A0A3A0VMR3"/>
<reference evidence="2 3" key="1">
    <citation type="journal article" date="2016" name="Front. Microbiol.">
        <title>Comprehensive Phylogenetic Analysis of Bovine Non-aureus Staphylococci Species Based on Whole-Genome Sequencing.</title>
        <authorList>
            <person name="Naushad S."/>
            <person name="Barkema H.W."/>
            <person name="Luby C."/>
            <person name="Condas L.A."/>
            <person name="Nobrega D.B."/>
            <person name="Carson D.A."/>
            <person name="De Buck J."/>
        </authorList>
    </citation>
    <scope>NUCLEOTIDE SEQUENCE [LARGE SCALE GENOMIC DNA]</scope>
    <source>
        <strain evidence="2 3">SNUC 4781</strain>
    </source>
</reference>
<accession>A0A3A0VMR3</accession>
<protein>
    <submittedName>
        <fullName evidence="2">NDxxF motif lipoprotein</fullName>
    </submittedName>
</protein>
<feature type="signal peptide" evidence="1">
    <location>
        <begin position="1"/>
        <end position="18"/>
    </location>
</feature>
<evidence type="ECO:0000313" key="2">
    <source>
        <dbReference type="EMBL" id="RIP34759.1"/>
    </source>
</evidence>
<dbReference type="NCBIfam" id="NF033193">
    <property type="entry name" value="lipo_NDxxF"/>
    <property type="match status" value="1"/>
</dbReference>
<dbReference type="PROSITE" id="PS51257">
    <property type="entry name" value="PROKAR_LIPOPROTEIN"/>
    <property type="match status" value="1"/>
</dbReference>
<sequence>MKKSILFSLFIVLTMILAACSNSDSDDNDHQHSERHAPKNVKTLTEKDIFQSDKQGQKISEQEMNAAIKKYLTVNSDILDNKYLIQYKLDKQSNSDNKITDAQSKRLSNLSHLALKNDVRFEKFIKNNTLPKGYQEHVERIHKYFTALNSTIKDADEAIEELDYQPQNELNVVDVSTKYAGDVNGKQQDRIKKFLKSKDIPTKAIDK</sequence>
<evidence type="ECO:0000256" key="1">
    <source>
        <dbReference type="SAM" id="SignalP"/>
    </source>
</evidence>
<dbReference type="Proteomes" id="UP000265541">
    <property type="component" value="Unassembled WGS sequence"/>
</dbReference>
<dbReference type="EMBL" id="QYJN01000003">
    <property type="protein sequence ID" value="RIP34759.1"/>
    <property type="molecule type" value="Genomic_DNA"/>
</dbReference>